<protein>
    <submittedName>
        <fullName evidence="3">Metal-sensing transcriptional repressor</fullName>
    </submittedName>
</protein>
<dbReference type="Pfam" id="PF02583">
    <property type="entry name" value="Trns_repr_metal"/>
    <property type="match status" value="1"/>
</dbReference>
<keyword evidence="2" id="KW-0186">Copper</keyword>
<dbReference type="Proteomes" id="UP000501003">
    <property type="component" value="Chromosome"/>
</dbReference>
<organism evidence="3 4">
    <name type="scientific">Aquiluna borgnonia</name>
    <dbReference type="NCBI Taxonomy" id="2499157"/>
    <lineage>
        <taxon>Bacteria</taxon>
        <taxon>Bacillati</taxon>
        <taxon>Actinomycetota</taxon>
        <taxon>Actinomycetes</taxon>
        <taxon>Micrococcales</taxon>
        <taxon>Microbacteriaceae</taxon>
        <taxon>Luna cluster</taxon>
        <taxon>Luna-1 subcluster</taxon>
        <taxon>Aquiluna</taxon>
    </lineage>
</organism>
<evidence type="ECO:0000313" key="4">
    <source>
        <dbReference type="Proteomes" id="UP000501003"/>
    </source>
</evidence>
<name>A0A7D4PZ99_9MICO</name>
<dbReference type="GO" id="GO:0003677">
    <property type="term" value="F:DNA binding"/>
    <property type="evidence" value="ECO:0007669"/>
    <property type="project" value="InterPro"/>
</dbReference>
<gene>
    <name evidence="3" type="ORF">HRU87_05170</name>
</gene>
<dbReference type="GO" id="GO:0045892">
    <property type="term" value="P:negative regulation of DNA-templated transcription"/>
    <property type="evidence" value="ECO:0007669"/>
    <property type="project" value="UniProtKB-ARBA"/>
</dbReference>
<evidence type="ECO:0000313" key="3">
    <source>
        <dbReference type="EMBL" id="QKJ25565.1"/>
    </source>
</evidence>
<reference evidence="3 4" key="1">
    <citation type="submission" date="2020-05" db="EMBL/GenBank/DDBJ databases">
        <title>Aquirufa sp. strain 15G-AUS-rot a new Aquirufa species.</title>
        <authorList>
            <person name="Pitt A."/>
            <person name="Hahn M.W."/>
        </authorList>
    </citation>
    <scope>NUCLEOTIDE SEQUENCE [LARGE SCALE GENOMIC DNA]</scope>
    <source>
        <strain evidence="3 4">15G-AUS-rot</strain>
    </source>
</reference>
<dbReference type="InterPro" id="IPR038390">
    <property type="entry name" value="Metal_Tscrpt_repr_sf"/>
</dbReference>
<proteinExistence type="inferred from homology"/>
<keyword evidence="4" id="KW-1185">Reference proteome</keyword>
<dbReference type="InterPro" id="IPR003735">
    <property type="entry name" value="Metal_Tscrpt_repr"/>
</dbReference>
<accession>A0A7D4PZ99</accession>
<dbReference type="Gene3D" id="1.20.58.1000">
    <property type="entry name" value="Metal-sensitive repressor, helix protomer"/>
    <property type="match status" value="1"/>
</dbReference>
<dbReference type="KEGG" id="aqg:HRU87_05170"/>
<dbReference type="EMBL" id="CP054056">
    <property type="protein sequence ID" value="QKJ25565.1"/>
    <property type="molecule type" value="Genomic_DNA"/>
</dbReference>
<evidence type="ECO:0000256" key="1">
    <source>
        <dbReference type="ARBA" id="ARBA00005428"/>
    </source>
</evidence>
<dbReference type="AlphaFoldDB" id="A0A7D4PZ99"/>
<evidence type="ECO:0000256" key="2">
    <source>
        <dbReference type="ARBA" id="ARBA00023008"/>
    </source>
</evidence>
<dbReference type="PANTHER" id="PTHR33677">
    <property type="entry name" value="TRANSCRIPTIONAL REPRESSOR FRMR-RELATED"/>
    <property type="match status" value="1"/>
</dbReference>
<comment type="similarity">
    <text evidence="1">Belongs to the CsoR family.</text>
</comment>
<sequence length="85" mass="8987">MQIPQEELDAVRKRLARAQGQLGGIIKMVEEGRECTDVLTQMAAAQAAINRAAFSLIATGIANCGSDAEGIADRAKLEKAFLALS</sequence>
<dbReference type="PANTHER" id="PTHR33677:SF5">
    <property type="entry name" value="TRANSCRIPTIONAL REPRESSOR FRMR"/>
    <property type="match status" value="1"/>
</dbReference>
<dbReference type="RefSeq" id="WP_173493862.1">
    <property type="nucleotide sequence ID" value="NZ_CP054056.1"/>
</dbReference>
<dbReference type="GO" id="GO:0046872">
    <property type="term" value="F:metal ion binding"/>
    <property type="evidence" value="ECO:0007669"/>
    <property type="project" value="InterPro"/>
</dbReference>